<organism evidence="5">
    <name type="scientific">Psilocybe cubensis</name>
    <name type="common">Psychedelic mushroom</name>
    <name type="synonym">Stropharia cubensis</name>
    <dbReference type="NCBI Taxonomy" id="181762"/>
    <lineage>
        <taxon>Eukaryota</taxon>
        <taxon>Fungi</taxon>
        <taxon>Dikarya</taxon>
        <taxon>Basidiomycota</taxon>
        <taxon>Agaricomycotina</taxon>
        <taxon>Agaricomycetes</taxon>
        <taxon>Agaricomycetidae</taxon>
        <taxon>Agaricales</taxon>
        <taxon>Agaricineae</taxon>
        <taxon>Strophariaceae</taxon>
        <taxon>Psilocybe</taxon>
    </lineage>
</organism>
<evidence type="ECO:0008006" key="6">
    <source>
        <dbReference type="Google" id="ProtNLM"/>
    </source>
</evidence>
<gene>
    <name evidence="5" type="ORF">JR316_004071</name>
</gene>
<dbReference type="InterPro" id="IPR013083">
    <property type="entry name" value="Znf_RING/FYVE/PHD"/>
</dbReference>
<protein>
    <recommendedName>
        <fullName evidence="6">Mitogen-activated protein kinase kinase kinase 1</fullName>
    </recommendedName>
</protein>
<dbReference type="PANTHER" id="PTHR21540:SF0">
    <property type="entry name" value="PHD FAMILY PROTEIN"/>
    <property type="match status" value="1"/>
</dbReference>
<evidence type="ECO:0000313" key="5">
    <source>
        <dbReference type="EMBL" id="KAG5171982.1"/>
    </source>
</evidence>
<keyword evidence="1" id="KW-0479">Metal-binding</keyword>
<feature type="compositionally biased region" description="Basic and acidic residues" evidence="2">
    <location>
        <begin position="22"/>
        <end position="34"/>
    </location>
</feature>
<dbReference type="EMBL" id="JAFIQS010000003">
    <property type="protein sequence ID" value="KAG5171982.1"/>
    <property type="molecule type" value="Genomic_DNA"/>
</dbReference>
<feature type="compositionally biased region" description="Low complexity" evidence="2">
    <location>
        <begin position="58"/>
        <end position="69"/>
    </location>
</feature>
<accession>A0A8H7Y388</accession>
<dbReference type="InterPro" id="IPR039903">
    <property type="entry name" value="Zswim2"/>
</dbReference>
<evidence type="ECO:0000259" key="3">
    <source>
        <dbReference type="PROSITE" id="PS50089"/>
    </source>
</evidence>
<feature type="domain" description="SWIM-type" evidence="4">
    <location>
        <begin position="177"/>
        <end position="209"/>
    </location>
</feature>
<dbReference type="CDD" id="cd16494">
    <property type="entry name" value="RING-CH-C4HC3_ZSWM2"/>
    <property type="match status" value="1"/>
</dbReference>
<feature type="domain" description="RING-type" evidence="3">
    <location>
        <begin position="282"/>
        <end position="332"/>
    </location>
</feature>
<keyword evidence="1" id="KW-0863">Zinc-finger</keyword>
<feature type="compositionally biased region" description="Low complexity" evidence="2">
    <location>
        <begin position="35"/>
        <end position="49"/>
    </location>
</feature>
<dbReference type="InterPro" id="IPR001841">
    <property type="entry name" value="Znf_RING"/>
</dbReference>
<sequence length="392" mass="43232">MVLSKRKRDGEFAPWKPGFQDSEARPSEAKKTKTTETTSTTKDVVATPTLAPRFSPYVSQSGSSQSSVGINEMKPLPYGSHKASMYNESTPISRPAPSQPTASGSGAVKKPRGKKAKVDDAVPVEKRAAKYKPRCPQNIMERLERVREQRMYMVDRRRNGNELREEFSVLGSTGNVYTVTVDRLPRCNCPDATKGNHCKHILFVFVKVLQVSQESGYWYQKALLTSELEQIFAEAPLAPNSEANPQVREAYARVTGRLPAGASSSKSGSGKHKRVPGPGDDCPICYDGMHGVAETSLTYCEQCGNAVHKECFQQWMATSQRTGTGLTCVWCRAKWTSAPGVGGANVARPSSDGRYINLANVSGQSPVRDTSSYYHGPRRGRRYHGYQIYDDF</sequence>
<dbReference type="GO" id="GO:0008270">
    <property type="term" value="F:zinc ion binding"/>
    <property type="evidence" value="ECO:0007669"/>
    <property type="project" value="UniProtKB-KW"/>
</dbReference>
<dbReference type="AlphaFoldDB" id="A0A8H7Y388"/>
<dbReference type="Gene3D" id="3.30.40.10">
    <property type="entry name" value="Zinc/RING finger domain, C3HC4 (zinc finger)"/>
    <property type="match status" value="1"/>
</dbReference>
<dbReference type="GO" id="GO:0061630">
    <property type="term" value="F:ubiquitin protein ligase activity"/>
    <property type="evidence" value="ECO:0007669"/>
    <property type="project" value="InterPro"/>
</dbReference>
<dbReference type="InterPro" id="IPR007527">
    <property type="entry name" value="Znf_SWIM"/>
</dbReference>
<proteinExistence type="predicted"/>
<feature type="region of interest" description="Disordered" evidence="2">
    <location>
        <begin position="1"/>
        <end position="119"/>
    </location>
</feature>
<evidence type="ECO:0000256" key="2">
    <source>
        <dbReference type="SAM" id="MobiDB-lite"/>
    </source>
</evidence>
<dbReference type="OrthoDB" id="2122982at2759"/>
<evidence type="ECO:0000256" key="1">
    <source>
        <dbReference type="PROSITE-ProRule" id="PRU00175"/>
    </source>
</evidence>
<reference evidence="5" key="1">
    <citation type="submission" date="2021-02" db="EMBL/GenBank/DDBJ databases">
        <title>Psilocybe cubensis genome.</title>
        <authorList>
            <person name="Mckernan K.J."/>
            <person name="Crawford S."/>
            <person name="Trippe A."/>
            <person name="Kane L.T."/>
            <person name="Mclaughlin S."/>
        </authorList>
    </citation>
    <scope>NUCLEOTIDE SEQUENCE [LARGE SCALE GENOMIC DNA]</scope>
    <source>
        <strain evidence="5">MGC-MH-2018</strain>
    </source>
</reference>
<keyword evidence="1" id="KW-0862">Zinc</keyword>
<name>A0A8H7Y388_PSICU</name>
<dbReference type="PROSITE" id="PS50966">
    <property type="entry name" value="ZF_SWIM"/>
    <property type="match status" value="1"/>
</dbReference>
<dbReference type="PANTHER" id="PTHR21540">
    <property type="entry name" value="RING FINGER AND SWIM DOMAIN-CONTAINING PROTEIN 2"/>
    <property type="match status" value="1"/>
</dbReference>
<evidence type="ECO:0000259" key="4">
    <source>
        <dbReference type="PROSITE" id="PS50966"/>
    </source>
</evidence>
<comment type="caution">
    <text evidence="5">The sequence shown here is derived from an EMBL/GenBank/DDBJ whole genome shotgun (WGS) entry which is preliminary data.</text>
</comment>
<dbReference type="PROSITE" id="PS50089">
    <property type="entry name" value="ZF_RING_2"/>
    <property type="match status" value="1"/>
</dbReference>
<dbReference type="Pfam" id="PF13639">
    <property type="entry name" value="zf-RING_2"/>
    <property type="match status" value="1"/>
</dbReference>
<dbReference type="SUPFAM" id="SSF57850">
    <property type="entry name" value="RING/U-box"/>
    <property type="match status" value="1"/>
</dbReference>